<evidence type="ECO:0008006" key="3">
    <source>
        <dbReference type="Google" id="ProtNLM"/>
    </source>
</evidence>
<dbReference type="Proteomes" id="UP000199042">
    <property type="component" value="Unassembled WGS sequence"/>
</dbReference>
<accession>A0AB37ZXH6</accession>
<evidence type="ECO:0000313" key="2">
    <source>
        <dbReference type="Proteomes" id="UP000199042"/>
    </source>
</evidence>
<name>A0AB37ZXH6_9LACT</name>
<keyword evidence="2" id="KW-1185">Reference proteome</keyword>
<dbReference type="EMBL" id="FNQH01000001">
    <property type="protein sequence ID" value="SDZ96907.1"/>
    <property type="molecule type" value="Genomic_DNA"/>
</dbReference>
<organism evidence="1 2">
    <name type="scientific">Trichococcus collinsii</name>
    <dbReference type="NCBI Taxonomy" id="157076"/>
    <lineage>
        <taxon>Bacteria</taxon>
        <taxon>Bacillati</taxon>
        <taxon>Bacillota</taxon>
        <taxon>Bacilli</taxon>
        <taxon>Lactobacillales</taxon>
        <taxon>Carnobacteriaceae</taxon>
        <taxon>Trichococcus</taxon>
    </lineage>
</organism>
<sequence>MNKKVVICYNDGETASFAVGEENRGKVVKAIRHSRSELWVEIEFEDAVETYAGVPFIVTMTYKESAK</sequence>
<dbReference type="AlphaFoldDB" id="A0AB37ZXH6"/>
<protein>
    <recommendedName>
        <fullName evidence="3">DUF2187 domain-containing protein</fullName>
    </recommendedName>
</protein>
<proteinExistence type="predicted"/>
<evidence type="ECO:0000313" key="1">
    <source>
        <dbReference type="EMBL" id="SDZ96907.1"/>
    </source>
</evidence>
<reference evidence="1 2" key="1">
    <citation type="submission" date="2016-10" db="EMBL/GenBank/DDBJ databases">
        <authorList>
            <person name="Varghese N."/>
            <person name="Submissions S."/>
        </authorList>
    </citation>
    <scope>NUCLEOTIDE SEQUENCE [LARGE SCALE GENOMIC DNA]</scope>
    <source>
        <strain evidence="1 2">DSM 14526</strain>
    </source>
</reference>
<gene>
    <name evidence="1" type="ORF">SAMN04488525_101748</name>
</gene>
<dbReference type="RefSeq" id="WP_086986800.1">
    <property type="nucleotide sequence ID" value="NZ_FJNA01000002.1"/>
</dbReference>
<comment type="caution">
    <text evidence="1">The sequence shown here is derived from an EMBL/GenBank/DDBJ whole genome shotgun (WGS) entry which is preliminary data.</text>
</comment>